<protein>
    <submittedName>
        <fullName evidence="1">Uncharacterized protein</fullName>
    </submittedName>
</protein>
<comment type="caution">
    <text evidence="1">The sequence shown here is derived from an EMBL/GenBank/DDBJ whole genome shotgun (WGS) entry which is preliminary data.</text>
</comment>
<dbReference type="VEuPathDB" id="FungiDB:DD237_006686"/>
<proteinExistence type="predicted"/>
<dbReference type="OrthoDB" id="101553at2759"/>
<evidence type="ECO:0000313" key="3">
    <source>
        <dbReference type="Proteomes" id="UP000282087"/>
    </source>
</evidence>
<dbReference type="EMBL" id="QLLG01000285">
    <property type="protein sequence ID" value="RMX64794.1"/>
    <property type="molecule type" value="Genomic_DNA"/>
</dbReference>
<sequence length="330" mass="38030">MKNTSVLDTRRRKIRLVHFVHVALDVVPVEDDGEQQEETKEQFTYLQFAAVQSIKRVLEPDTMMMHYLEIPRGVWYTQCQRHLGLHQVLPPVSFDTRPLTLNRKKRRRIMQVLIMLRMLKKHGGVAFSDFNTFLLRRINVEMEEEMVVASQRKSNRGTFRMGLHMMQSPPGHPFVEYLERKIVEMVESNDVKLHELELDQVVGQVVLEKYLEEHHRAESGANVTKPRSSIMDGVVIGTSNLFAFDGLHDLLTAKVEPSLAGKFRDVAGFHIDTYDFEKKTADTEDIRTIERMQEELTLASEWKSLDTLLGAVVRLVVTANTSAELEPVFT</sequence>
<evidence type="ECO:0000313" key="1">
    <source>
        <dbReference type="EMBL" id="RMX64794.1"/>
    </source>
</evidence>
<dbReference type="AlphaFoldDB" id="A0A3M6VDI7"/>
<keyword evidence="3" id="KW-1185">Reference proteome</keyword>
<dbReference type="Proteomes" id="UP000286097">
    <property type="component" value="Unassembled WGS sequence"/>
</dbReference>
<accession>A0A3M6VDI7</accession>
<evidence type="ECO:0000313" key="2">
    <source>
        <dbReference type="EMBL" id="RQM15871.1"/>
    </source>
</evidence>
<name>A0A3M6VDI7_9STRA</name>
<evidence type="ECO:0000313" key="4">
    <source>
        <dbReference type="Proteomes" id="UP000286097"/>
    </source>
</evidence>
<dbReference type="EMBL" id="QKXF01000140">
    <property type="protein sequence ID" value="RQM15871.1"/>
    <property type="molecule type" value="Genomic_DNA"/>
</dbReference>
<reference evidence="3 4" key="1">
    <citation type="submission" date="2018-06" db="EMBL/GenBank/DDBJ databases">
        <title>Comparative genomics of downy mildews reveals potential adaptations to biotrophy.</title>
        <authorList>
            <person name="Fletcher K."/>
            <person name="Klosterman S.J."/>
            <person name="Derevnina L."/>
            <person name="Martin F."/>
            <person name="Koike S."/>
            <person name="Reyes Chin-Wo S."/>
            <person name="Mou B."/>
            <person name="Michelmore R."/>
        </authorList>
    </citation>
    <scope>NUCLEOTIDE SEQUENCE [LARGE SCALE GENOMIC DNA]</scope>
    <source>
        <strain evidence="2 4">R13</strain>
        <strain evidence="1 3">R14</strain>
    </source>
</reference>
<gene>
    <name evidence="2" type="ORF">DD237_006686</name>
    <name evidence="1" type="ORF">DD238_007136</name>
</gene>
<organism evidence="1 3">
    <name type="scientific">Peronospora effusa</name>
    <dbReference type="NCBI Taxonomy" id="542832"/>
    <lineage>
        <taxon>Eukaryota</taxon>
        <taxon>Sar</taxon>
        <taxon>Stramenopiles</taxon>
        <taxon>Oomycota</taxon>
        <taxon>Peronosporomycetes</taxon>
        <taxon>Peronosporales</taxon>
        <taxon>Peronosporaceae</taxon>
        <taxon>Peronospora</taxon>
    </lineage>
</organism>
<dbReference type="Proteomes" id="UP000282087">
    <property type="component" value="Unassembled WGS sequence"/>
</dbReference>